<dbReference type="PANTHER" id="PTHR43248:SF29">
    <property type="entry name" value="TRIPEPTIDYL AMINOPEPTIDASE"/>
    <property type="match status" value="1"/>
</dbReference>
<dbReference type="GO" id="GO:0016787">
    <property type="term" value="F:hydrolase activity"/>
    <property type="evidence" value="ECO:0007669"/>
    <property type="project" value="UniProtKB-KW"/>
</dbReference>
<dbReference type="Pfam" id="PF08386">
    <property type="entry name" value="Abhydrolase_4"/>
    <property type="match status" value="1"/>
</dbReference>
<gene>
    <name evidence="6" type="ORF">JK360_07930</name>
</gene>
<evidence type="ECO:0000256" key="2">
    <source>
        <dbReference type="ARBA" id="ARBA00022729"/>
    </source>
</evidence>
<dbReference type="PANTHER" id="PTHR43248">
    <property type="entry name" value="2-SUCCINYL-6-HYDROXY-2,4-CYCLOHEXADIENE-1-CARBOXYLATE SYNTHASE"/>
    <property type="match status" value="1"/>
</dbReference>
<dbReference type="InterPro" id="IPR029058">
    <property type="entry name" value="AB_hydrolase_fold"/>
</dbReference>
<feature type="region of interest" description="Disordered" evidence="4">
    <location>
        <begin position="181"/>
        <end position="206"/>
    </location>
</feature>
<evidence type="ECO:0000256" key="1">
    <source>
        <dbReference type="ARBA" id="ARBA00010088"/>
    </source>
</evidence>
<comment type="similarity">
    <text evidence="1">Belongs to the peptidase S33 family.</text>
</comment>
<name>A0ABS1MNG9_9ACTN</name>
<accession>A0ABS1MNG9</accession>
<evidence type="ECO:0000313" key="7">
    <source>
        <dbReference type="Proteomes" id="UP000629371"/>
    </source>
</evidence>
<proteinExistence type="inferred from homology"/>
<dbReference type="InterPro" id="IPR013595">
    <property type="entry name" value="Pept_S33_TAP-like_C"/>
</dbReference>
<keyword evidence="3 6" id="KW-0378">Hydrolase</keyword>
<comment type="caution">
    <text evidence="6">The sequence shown here is derived from an EMBL/GenBank/DDBJ whole genome shotgun (WGS) entry which is preliminary data.</text>
</comment>
<dbReference type="Gene3D" id="3.40.50.1820">
    <property type="entry name" value="alpha/beta hydrolase"/>
    <property type="match status" value="1"/>
</dbReference>
<organism evidence="6 7">
    <name type="scientific">Streptomyces siderophoricus</name>
    <dbReference type="NCBI Taxonomy" id="2802281"/>
    <lineage>
        <taxon>Bacteria</taxon>
        <taxon>Bacillati</taxon>
        <taxon>Actinomycetota</taxon>
        <taxon>Actinomycetes</taxon>
        <taxon>Kitasatosporales</taxon>
        <taxon>Streptomycetaceae</taxon>
        <taxon>Streptomyces</taxon>
    </lineage>
</organism>
<dbReference type="EMBL" id="JAERRI010000004">
    <property type="protein sequence ID" value="MBL1089325.1"/>
    <property type="molecule type" value="Genomic_DNA"/>
</dbReference>
<feature type="domain" description="Peptidase S33 tripeptidyl aminopeptidase-like C-terminal" evidence="5">
    <location>
        <begin position="467"/>
        <end position="570"/>
    </location>
</feature>
<dbReference type="SUPFAM" id="SSF53474">
    <property type="entry name" value="alpha/beta-Hydrolases"/>
    <property type="match status" value="1"/>
</dbReference>
<dbReference type="Proteomes" id="UP000629371">
    <property type="component" value="Unassembled WGS sequence"/>
</dbReference>
<protein>
    <submittedName>
        <fullName evidence="6">Alpha/beta fold hydrolase</fullName>
    </submittedName>
</protein>
<sequence>MPGSRRAPPRTGVDRVGAGGARRARRCAAAARLPAVAALAAVVALLGVPAGAPAALAGTPVPTAAGEPSPGPGPARFYQQRLSWARCGPDVQKSARSQGDTAPPGFYGRLECARLTVPRDYDHPDRTALQVQLVRLPATGPGKRLGSLVLNPGGPGASGVDYLIGSGSAFARPNQRYDLVSFDPRGTGRTEPVSCGSRLAPPPGNGADDTLAAKEKRINEACGRFSGGLLPWVGTADVARDMDVLRAAVHDDKLNYLGFSYGTKLGAVYAHEFPDKVGRMVLDGVEDPTKNTWQTALAQARGFQRALDDFTADCVRAADCPLGTDDGRAQDQLLRWYRQLTDTPLTVQGRTVDETTYVYALREALYSRSDWPALRQALAQLRRGDGAGILRLSDRGGSLAPTRGTARGGTAVAVPPRAGIPPRRTGQDDQLPPQDQLALRAISCRDTSERYGAADYPRAERELTRASPLFGPDIAPTLLDCYAWPVAGDDSSRDVAAPDAPPMLLVATTNDPATPYEGAANMARALDNSSVVLTFRGEGHAAYTTGDACIQNHVDRFLMDGVLPERGTSCG</sequence>
<evidence type="ECO:0000259" key="5">
    <source>
        <dbReference type="Pfam" id="PF08386"/>
    </source>
</evidence>
<dbReference type="InterPro" id="IPR051601">
    <property type="entry name" value="Serine_prot/Carboxylest_S33"/>
</dbReference>
<reference evidence="6 7" key="1">
    <citation type="submission" date="2021-01" db="EMBL/GenBank/DDBJ databases">
        <title>WGS of actinomycetes isolated from Thailand.</title>
        <authorList>
            <person name="Thawai C."/>
        </authorList>
    </citation>
    <scope>NUCLEOTIDE SEQUENCE [LARGE SCALE GENOMIC DNA]</scope>
    <source>
        <strain evidence="6 7">CH9-7</strain>
    </source>
</reference>
<keyword evidence="7" id="KW-1185">Reference proteome</keyword>
<keyword evidence="2" id="KW-0732">Signal</keyword>
<evidence type="ECO:0000256" key="4">
    <source>
        <dbReference type="SAM" id="MobiDB-lite"/>
    </source>
</evidence>
<feature type="region of interest" description="Disordered" evidence="4">
    <location>
        <begin position="398"/>
        <end position="434"/>
    </location>
</feature>
<feature type="region of interest" description="Disordered" evidence="4">
    <location>
        <begin position="1"/>
        <end position="21"/>
    </location>
</feature>
<evidence type="ECO:0000256" key="3">
    <source>
        <dbReference type="ARBA" id="ARBA00022801"/>
    </source>
</evidence>
<evidence type="ECO:0000313" key="6">
    <source>
        <dbReference type="EMBL" id="MBL1089325.1"/>
    </source>
</evidence>